<gene>
    <name evidence="1" type="ORF">BLNAU_14785</name>
</gene>
<comment type="caution">
    <text evidence="1">The sequence shown here is derived from an EMBL/GenBank/DDBJ whole genome shotgun (WGS) entry which is preliminary data.</text>
</comment>
<proteinExistence type="predicted"/>
<evidence type="ECO:0000313" key="1">
    <source>
        <dbReference type="EMBL" id="KAK2950293.1"/>
    </source>
</evidence>
<organism evidence="1 2">
    <name type="scientific">Blattamonas nauphoetae</name>
    <dbReference type="NCBI Taxonomy" id="2049346"/>
    <lineage>
        <taxon>Eukaryota</taxon>
        <taxon>Metamonada</taxon>
        <taxon>Preaxostyla</taxon>
        <taxon>Oxymonadida</taxon>
        <taxon>Blattamonas</taxon>
    </lineage>
</organism>
<dbReference type="EMBL" id="JARBJD010000139">
    <property type="protein sequence ID" value="KAK2950293.1"/>
    <property type="molecule type" value="Genomic_DNA"/>
</dbReference>
<protein>
    <submittedName>
        <fullName evidence="1">Uncharacterized protein</fullName>
    </submittedName>
</protein>
<reference evidence="1 2" key="1">
    <citation type="journal article" date="2022" name="bioRxiv">
        <title>Genomics of Preaxostyla Flagellates Illuminates Evolutionary Transitions and the Path Towards Mitochondrial Loss.</title>
        <authorList>
            <person name="Novak L.V.F."/>
            <person name="Treitli S.C."/>
            <person name="Pyrih J."/>
            <person name="Halakuc P."/>
            <person name="Pipaliya S.V."/>
            <person name="Vacek V."/>
            <person name="Brzon O."/>
            <person name="Soukal P."/>
            <person name="Eme L."/>
            <person name="Dacks J.B."/>
            <person name="Karnkowska A."/>
            <person name="Elias M."/>
            <person name="Hampl V."/>
        </authorList>
    </citation>
    <scope>NUCLEOTIDE SEQUENCE [LARGE SCALE GENOMIC DNA]</scope>
    <source>
        <strain evidence="1">NAU3</strain>
        <tissue evidence="1">Gut</tissue>
    </source>
</reference>
<accession>A0ABQ9XCR8</accession>
<keyword evidence="2" id="KW-1185">Reference proteome</keyword>
<name>A0ABQ9XCR8_9EUKA</name>
<dbReference type="Proteomes" id="UP001281761">
    <property type="component" value="Unassembled WGS sequence"/>
</dbReference>
<evidence type="ECO:0000313" key="2">
    <source>
        <dbReference type="Proteomes" id="UP001281761"/>
    </source>
</evidence>
<sequence length="107" mass="12050">MLIVNTPVFRSFEEEQFCSERVGMNRGASTFRTGLMSVQLEDDIQDDDPSLKPSPPDKLRISILEWFEQAIFLQNDGNDEWRAELSSKALVWSESDPPSTTNAPVGS</sequence>